<comment type="caution">
    <text evidence="2">The sequence shown here is derived from an EMBL/GenBank/DDBJ whole genome shotgun (WGS) entry which is preliminary data.</text>
</comment>
<reference evidence="2" key="1">
    <citation type="submission" date="2020-01" db="EMBL/GenBank/DDBJ databases">
        <title>Genome sequence of Kobresia littledalei, the first chromosome-level genome in the family Cyperaceae.</title>
        <authorList>
            <person name="Qu G."/>
        </authorList>
    </citation>
    <scope>NUCLEOTIDE SEQUENCE</scope>
    <source>
        <strain evidence="2">C.B.Clarke</strain>
        <tissue evidence="2">Leaf</tissue>
    </source>
</reference>
<proteinExistence type="predicted"/>
<sequence length="184" mass="20783">MDLQNHHHNSLTIGMCLSEEQVIKTVMTRPKIGRGNRITGLITELYKVERHWQVTAILVLYGLPRLFTGSILAHEMMHAWLRLNGYTCLEPDVEEGICQVMAHMWLESETMAGSISSSSSSSSSSSKRRAKSEFEKKLGAYHKLLIEKNPSRVYGAGFRAAMAVVNRYGLRRTLEHIKRAEALP</sequence>
<dbReference type="PANTHER" id="PTHR24209:SF25">
    <property type="entry name" value="PROTEIN DA1-RELATED 1"/>
    <property type="match status" value="1"/>
</dbReference>
<dbReference type="InterPro" id="IPR045218">
    <property type="entry name" value="DA1-like"/>
</dbReference>
<dbReference type="GO" id="GO:0043130">
    <property type="term" value="F:ubiquitin binding"/>
    <property type="evidence" value="ECO:0007669"/>
    <property type="project" value="TreeGrafter"/>
</dbReference>
<dbReference type="Proteomes" id="UP000623129">
    <property type="component" value="Unassembled WGS sequence"/>
</dbReference>
<evidence type="ECO:0000313" key="3">
    <source>
        <dbReference type="Proteomes" id="UP000623129"/>
    </source>
</evidence>
<name>A0A833QQY7_9POAL</name>
<accession>A0A833QQY7</accession>
<organism evidence="2 3">
    <name type="scientific">Carex littledalei</name>
    <dbReference type="NCBI Taxonomy" id="544730"/>
    <lineage>
        <taxon>Eukaryota</taxon>
        <taxon>Viridiplantae</taxon>
        <taxon>Streptophyta</taxon>
        <taxon>Embryophyta</taxon>
        <taxon>Tracheophyta</taxon>
        <taxon>Spermatophyta</taxon>
        <taxon>Magnoliopsida</taxon>
        <taxon>Liliopsida</taxon>
        <taxon>Poales</taxon>
        <taxon>Cyperaceae</taxon>
        <taxon>Cyperoideae</taxon>
        <taxon>Cariceae</taxon>
        <taxon>Carex</taxon>
        <taxon>Carex subgen. Euthyceras</taxon>
    </lineage>
</organism>
<feature type="domain" description="Protein DA1-like" evidence="1">
    <location>
        <begin position="4"/>
        <end position="179"/>
    </location>
</feature>
<gene>
    <name evidence="2" type="ORF">FCM35_KLT11428</name>
</gene>
<dbReference type="OrthoDB" id="693006at2759"/>
<dbReference type="EMBL" id="SWLB01000022">
    <property type="protein sequence ID" value="KAF3323961.1"/>
    <property type="molecule type" value="Genomic_DNA"/>
</dbReference>
<evidence type="ECO:0000259" key="1">
    <source>
        <dbReference type="Pfam" id="PF12315"/>
    </source>
</evidence>
<protein>
    <submittedName>
        <fullName evidence="2">Protein DA1-related 1</fullName>
    </submittedName>
</protein>
<dbReference type="InterPro" id="IPR022087">
    <property type="entry name" value="DA1-like_dom"/>
</dbReference>
<dbReference type="PANTHER" id="PTHR24209">
    <property type="entry name" value="PROTEIN DA1-RELATED 2"/>
    <property type="match status" value="1"/>
</dbReference>
<dbReference type="AlphaFoldDB" id="A0A833QQY7"/>
<evidence type="ECO:0000313" key="2">
    <source>
        <dbReference type="EMBL" id="KAF3323961.1"/>
    </source>
</evidence>
<dbReference type="Pfam" id="PF12315">
    <property type="entry name" value="DA1-like"/>
    <property type="match status" value="1"/>
</dbReference>
<keyword evidence="3" id="KW-1185">Reference proteome</keyword>